<name>A0ABQ4X101_9ASTR</name>
<feature type="domain" description="Reverse transcriptase RNase H-like" evidence="9">
    <location>
        <begin position="467"/>
        <end position="512"/>
    </location>
</feature>
<keyword evidence="11" id="KW-1185">Reference proteome</keyword>
<evidence type="ECO:0000256" key="5">
    <source>
        <dbReference type="ARBA" id="ARBA00022801"/>
    </source>
</evidence>
<protein>
    <submittedName>
        <fullName evidence="10">Reverse transcriptase domain-containing protein</fullName>
    </submittedName>
</protein>
<dbReference type="InterPro" id="IPR000477">
    <property type="entry name" value="RT_dom"/>
</dbReference>
<keyword evidence="4" id="KW-0255">Endonuclease</keyword>
<evidence type="ECO:0000259" key="9">
    <source>
        <dbReference type="Pfam" id="PF17917"/>
    </source>
</evidence>
<keyword evidence="1" id="KW-0808">Transferase</keyword>
<dbReference type="Gene3D" id="3.30.70.270">
    <property type="match status" value="1"/>
</dbReference>
<dbReference type="GO" id="GO:0003964">
    <property type="term" value="F:RNA-directed DNA polymerase activity"/>
    <property type="evidence" value="ECO:0007669"/>
    <property type="project" value="UniProtKB-KW"/>
</dbReference>
<accession>A0ABQ4X101</accession>
<keyword evidence="3" id="KW-0540">Nuclease</keyword>
<dbReference type="Pfam" id="PF00078">
    <property type="entry name" value="RVT_1"/>
    <property type="match status" value="1"/>
</dbReference>
<evidence type="ECO:0000313" key="11">
    <source>
        <dbReference type="Proteomes" id="UP001151760"/>
    </source>
</evidence>
<keyword evidence="6 10" id="KW-0695">RNA-directed DNA polymerase</keyword>
<evidence type="ECO:0000256" key="3">
    <source>
        <dbReference type="ARBA" id="ARBA00022722"/>
    </source>
</evidence>
<dbReference type="Proteomes" id="UP001151760">
    <property type="component" value="Unassembled WGS sequence"/>
</dbReference>
<dbReference type="InterPro" id="IPR041373">
    <property type="entry name" value="RT_RNaseH"/>
</dbReference>
<dbReference type="EMBL" id="BQNB010009109">
    <property type="protein sequence ID" value="GJS58866.1"/>
    <property type="molecule type" value="Genomic_DNA"/>
</dbReference>
<dbReference type="InterPro" id="IPR005162">
    <property type="entry name" value="Retrotrans_gag_dom"/>
</dbReference>
<evidence type="ECO:0000256" key="1">
    <source>
        <dbReference type="ARBA" id="ARBA00022679"/>
    </source>
</evidence>
<evidence type="ECO:0000256" key="4">
    <source>
        <dbReference type="ARBA" id="ARBA00022759"/>
    </source>
</evidence>
<evidence type="ECO:0000259" key="8">
    <source>
        <dbReference type="Pfam" id="PF03732"/>
    </source>
</evidence>
<reference evidence="10" key="1">
    <citation type="journal article" date="2022" name="Int. J. Mol. Sci.">
        <title>Draft Genome of Tanacetum Coccineum: Genomic Comparison of Closely Related Tanacetum-Family Plants.</title>
        <authorList>
            <person name="Yamashiro T."/>
            <person name="Shiraishi A."/>
            <person name="Nakayama K."/>
            <person name="Satake H."/>
        </authorList>
    </citation>
    <scope>NUCLEOTIDE SEQUENCE</scope>
</reference>
<evidence type="ECO:0000313" key="10">
    <source>
        <dbReference type="EMBL" id="GJS58866.1"/>
    </source>
</evidence>
<dbReference type="PANTHER" id="PTHR24559:SF444">
    <property type="entry name" value="REVERSE TRANSCRIPTASE DOMAIN-CONTAINING PROTEIN"/>
    <property type="match status" value="1"/>
</dbReference>
<dbReference type="SUPFAM" id="SSF56672">
    <property type="entry name" value="DNA/RNA polymerases"/>
    <property type="match status" value="1"/>
</dbReference>
<dbReference type="PANTHER" id="PTHR24559">
    <property type="entry name" value="TRANSPOSON TY3-I GAG-POL POLYPROTEIN"/>
    <property type="match status" value="1"/>
</dbReference>
<feature type="domain" description="Retrotransposon gag" evidence="8">
    <location>
        <begin position="2"/>
        <end position="59"/>
    </location>
</feature>
<keyword evidence="2" id="KW-0548">Nucleotidyltransferase</keyword>
<proteinExistence type="predicted"/>
<evidence type="ECO:0000256" key="6">
    <source>
        <dbReference type="ARBA" id="ARBA00022918"/>
    </source>
</evidence>
<dbReference type="Gene3D" id="3.10.10.10">
    <property type="entry name" value="HIV Type 1 Reverse Transcriptase, subunit A, domain 1"/>
    <property type="match status" value="1"/>
</dbReference>
<evidence type="ECO:0000259" key="7">
    <source>
        <dbReference type="Pfam" id="PF00078"/>
    </source>
</evidence>
<organism evidence="10 11">
    <name type="scientific">Tanacetum coccineum</name>
    <dbReference type="NCBI Taxonomy" id="301880"/>
    <lineage>
        <taxon>Eukaryota</taxon>
        <taxon>Viridiplantae</taxon>
        <taxon>Streptophyta</taxon>
        <taxon>Embryophyta</taxon>
        <taxon>Tracheophyta</taxon>
        <taxon>Spermatophyta</taxon>
        <taxon>Magnoliopsida</taxon>
        <taxon>eudicotyledons</taxon>
        <taxon>Gunneridae</taxon>
        <taxon>Pentapetalae</taxon>
        <taxon>asterids</taxon>
        <taxon>campanulids</taxon>
        <taxon>Asterales</taxon>
        <taxon>Asteraceae</taxon>
        <taxon>Asteroideae</taxon>
        <taxon>Anthemideae</taxon>
        <taxon>Anthemidinae</taxon>
        <taxon>Tanacetum</taxon>
    </lineage>
</organism>
<dbReference type="InterPro" id="IPR043502">
    <property type="entry name" value="DNA/RNA_pol_sf"/>
</dbReference>
<keyword evidence="5" id="KW-0378">Hydrolase</keyword>
<dbReference type="InterPro" id="IPR043128">
    <property type="entry name" value="Rev_trsase/Diguanyl_cyclase"/>
</dbReference>
<dbReference type="Pfam" id="PF17917">
    <property type="entry name" value="RT_RNaseH"/>
    <property type="match status" value="1"/>
</dbReference>
<comment type="caution">
    <text evidence="10">The sequence shown here is derived from an EMBL/GenBank/DDBJ whole genome shotgun (WGS) entry which is preliminary data.</text>
</comment>
<reference evidence="10" key="2">
    <citation type="submission" date="2022-01" db="EMBL/GenBank/DDBJ databases">
        <authorList>
            <person name="Yamashiro T."/>
            <person name="Shiraishi A."/>
            <person name="Satake H."/>
            <person name="Nakayama K."/>
        </authorList>
    </citation>
    <scope>NUCLEOTIDE SEQUENCE</scope>
</reference>
<dbReference type="InterPro" id="IPR053134">
    <property type="entry name" value="RNA-dir_DNA_polymerase"/>
</dbReference>
<dbReference type="Pfam" id="PF03732">
    <property type="entry name" value="Retrotrans_gag"/>
    <property type="match status" value="1"/>
</dbReference>
<feature type="domain" description="Reverse transcriptase" evidence="7">
    <location>
        <begin position="294"/>
        <end position="398"/>
    </location>
</feature>
<evidence type="ECO:0000256" key="2">
    <source>
        <dbReference type="ARBA" id="ARBA00022695"/>
    </source>
</evidence>
<sequence length="578" mass="68164">MFNVEFTLAKEIDRIREEFQTLTQTSETVNEIWKKFNELIRYCLEYHGSEKLKVERFQRILHDDIKEVISPLKCTTLDDLLSRARVMETDLLRKRNKEAKEIKRKLEFVDRDTKKPKHDQIRRSAKTYPLHQINSLFPLEVEIADSKVVVVSNVYREMEIEIDDSTFRIDLIPINQKLVWVVNPQGHEIIIYGDKRKGDFKLCSVMKAMKYLSHGCYAFMAHVIDTNFEKKSAKDVPIVNEFLDVFLEYLSGIPPERQVEFRIDLIPDATPIAKTLYRLAPSEMKELIITLKSVYPLPRIDDLFDQIQGARWFLKIDLRLGYHQLKVQEEDIPKTAFRTRYGHFEFIVMPFALTNAPTIFIDLMNRVCSPMLDKSVIVFIDDILVSSKSKEEHEVHLRLKVDPAKIEAVMKWKAPKNSKKKLLTPYERSYARVRFSFSWKEPKIWSSIAMRLIPASGGFSCNRVSLCFENLEALSYGVKFIIYTDHRSLYYFLEKKDMNMRQRRWLGLLKDYDCEIRYHPSKENVVAAALSQKERKKTTRIHSLRMIVTSDLFDKIKVAQVEALKKRAYYILYSLLRR</sequence>
<gene>
    <name evidence="10" type="ORF">Tco_0653650</name>
</gene>
<dbReference type="CDD" id="cd01647">
    <property type="entry name" value="RT_LTR"/>
    <property type="match status" value="1"/>
</dbReference>